<organism evidence="2 3">
    <name type="scientific">Glutamicibacter ectropisis</name>
    <dbReference type="NCBI Taxonomy" id="3046593"/>
    <lineage>
        <taxon>Bacteria</taxon>
        <taxon>Bacillati</taxon>
        <taxon>Actinomycetota</taxon>
        <taxon>Actinomycetes</taxon>
        <taxon>Micrococcales</taxon>
        <taxon>Micrococcaceae</taxon>
        <taxon>Glutamicibacter</taxon>
    </lineage>
</organism>
<feature type="transmembrane region" description="Helical" evidence="1">
    <location>
        <begin position="215"/>
        <end position="234"/>
    </location>
</feature>
<keyword evidence="1" id="KW-0472">Membrane</keyword>
<feature type="transmembrane region" description="Helical" evidence="1">
    <location>
        <begin position="313"/>
        <end position="331"/>
    </location>
</feature>
<keyword evidence="1" id="KW-1133">Transmembrane helix</keyword>
<name>A0AAU6WAT8_9MICC</name>
<evidence type="ECO:0000313" key="2">
    <source>
        <dbReference type="EMBL" id="XAO44765.1"/>
    </source>
</evidence>
<feature type="transmembrane region" description="Helical" evidence="1">
    <location>
        <begin position="279"/>
        <end position="306"/>
    </location>
</feature>
<dbReference type="RefSeq" id="WP_345469782.1">
    <property type="nucleotide sequence ID" value="NZ_CP125942.1"/>
</dbReference>
<proteinExistence type="predicted"/>
<evidence type="ECO:0000313" key="3">
    <source>
        <dbReference type="Proteomes" id="UP001486888"/>
    </source>
</evidence>
<feature type="transmembrane region" description="Helical" evidence="1">
    <location>
        <begin position="133"/>
        <end position="154"/>
    </location>
</feature>
<dbReference type="Proteomes" id="UP001486888">
    <property type="component" value="Chromosome"/>
</dbReference>
<dbReference type="AlphaFoldDB" id="A0AAU6WAT8"/>
<feature type="transmembrane region" description="Helical" evidence="1">
    <location>
        <begin position="343"/>
        <end position="368"/>
    </location>
</feature>
<feature type="transmembrane region" description="Helical" evidence="1">
    <location>
        <begin position="85"/>
        <end position="102"/>
    </location>
</feature>
<dbReference type="EMBL" id="CP125942">
    <property type="protein sequence ID" value="XAO44765.1"/>
    <property type="molecule type" value="Genomic_DNA"/>
</dbReference>
<evidence type="ECO:0000256" key="1">
    <source>
        <dbReference type="SAM" id="Phobius"/>
    </source>
</evidence>
<reference evidence="2 3" key="1">
    <citation type="submission" date="2023-05" db="EMBL/GenBank/DDBJ databases">
        <title>Glutamicibacter sp. B1, complete genome.</title>
        <authorList>
            <person name="Long Y.H."/>
            <person name="Fang T."/>
            <person name="Li X.Y."/>
        </authorList>
    </citation>
    <scope>NUCLEOTIDE SEQUENCE [LARGE SCALE GENOMIC DNA]</scope>
    <source>
        <strain evidence="2 3">B1</strain>
    </source>
</reference>
<evidence type="ECO:0008006" key="4">
    <source>
        <dbReference type="Google" id="ProtNLM"/>
    </source>
</evidence>
<keyword evidence="1" id="KW-0812">Transmembrane</keyword>
<accession>A0AAU6WAT8</accession>
<dbReference type="KEGG" id="gey:QMQ05_10345"/>
<feature type="transmembrane region" description="Helical" evidence="1">
    <location>
        <begin position="20"/>
        <end position="43"/>
    </location>
</feature>
<keyword evidence="3" id="KW-1185">Reference proteome</keyword>
<feature type="transmembrane region" description="Helical" evidence="1">
    <location>
        <begin position="246"/>
        <end position="267"/>
    </location>
</feature>
<protein>
    <recommendedName>
        <fullName evidence="4">NnrS family protein</fullName>
    </recommendedName>
</protein>
<gene>
    <name evidence="2" type="ORF">QMQ05_10345</name>
</gene>
<sequence length="377" mass="40236">MNNLATQTTKTKRSQRAGRWRWMLMLPAGLCLLAGLDAALLLLDVPAPVPNADWASAHGLVMVYGFVGALICLERAVALAKPAGYLAPILLVLGGASALFAVPEWVTSSLLITGMTGMLGIYVPLWRRQRADAVLIQMLGSCAGLAAVVLWAGGVSIPLLLPWMTTFVVATIAGERVELARVQLGRRAETLAPVLALALLAASATTALFLNVGTILFGLALAAQVLWLVVNDVARRTIKSTGAPRFMAACLLSGYFWLFIAAVTWMLGYPNTTARYDTVIHAVFLGFVLSMIMAHASTILPAVLAIKLPYRQAMWVPALLLHLGLIIRLWLGDGLGLHLAWQIGGVLNVIALLLFLLIAAGSAIYSFIDHGKKALTS</sequence>
<feature type="transmembrane region" description="Helical" evidence="1">
    <location>
        <begin position="108"/>
        <end position="126"/>
    </location>
</feature>
<feature type="transmembrane region" description="Helical" evidence="1">
    <location>
        <begin position="55"/>
        <end position="73"/>
    </location>
</feature>